<dbReference type="Pfam" id="PF08905">
    <property type="entry name" value="DUF1850"/>
    <property type="match status" value="1"/>
</dbReference>
<feature type="signal peptide" evidence="2">
    <location>
        <begin position="1"/>
        <end position="17"/>
    </location>
</feature>
<proteinExistence type="predicted"/>
<evidence type="ECO:0000313" key="3">
    <source>
        <dbReference type="EMBL" id="SDG21311.1"/>
    </source>
</evidence>
<reference evidence="3 4" key="1">
    <citation type="submission" date="2016-10" db="EMBL/GenBank/DDBJ databases">
        <authorList>
            <person name="de Groot N.N."/>
        </authorList>
    </citation>
    <scope>NUCLEOTIDE SEQUENCE [LARGE SCALE GENOMIC DNA]</scope>
    <source>
        <strain evidence="3 4">BH539</strain>
    </source>
</reference>
<organism evidence="3 4">
    <name type="scientific">Onishia taeanensis</name>
    <dbReference type="NCBI Taxonomy" id="284577"/>
    <lineage>
        <taxon>Bacteria</taxon>
        <taxon>Pseudomonadati</taxon>
        <taxon>Pseudomonadota</taxon>
        <taxon>Gammaproteobacteria</taxon>
        <taxon>Oceanospirillales</taxon>
        <taxon>Halomonadaceae</taxon>
        <taxon>Onishia</taxon>
    </lineage>
</organism>
<accession>A0A1G7SEB7</accession>
<evidence type="ECO:0000256" key="2">
    <source>
        <dbReference type="SAM" id="SignalP"/>
    </source>
</evidence>
<keyword evidence="2" id="KW-0732">Signal</keyword>
<feature type="compositionally biased region" description="Polar residues" evidence="1">
    <location>
        <begin position="17"/>
        <end position="30"/>
    </location>
</feature>
<feature type="region of interest" description="Disordered" evidence="1">
    <location>
        <begin position="17"/>
        <end position="50"/>
    </location>
</feature>
<dbReference type="InterPro" id="IPR015001">
    <property type="entry name" value="DUF1850"/>
</dbReference>
<evidence type="ECO:0000313" key="4">
    <source>
        <dbReference type="Proteomes" id="UP000198641"/>
    </source>
</evidence>
<dbReference type="EMBL" id="FNCI01000006">
    <property type="protein sequence ID" value="SDG21311.1"/>
    <property type="molecule type" value="Genomic_DNA"/>
</dbReference>
<protein>
    <recommendedName>
        <fullName evidence="5">DUF1850 domain-containing protein</fullName>
    </recommendedName>
</protein>
<keyword evidence="4" id="KW-1185">Reference proteome</keyword>
<evidence type="ECO:0008006" key="5">
    <source>
        <dbReference type="Google" id="ProtNLM"/>
    </source>
</evidence>
<dbReference type="AlphaFoldDB" id="A0A1G7SEB7"/>
<dbReference type="Proteomes" id="UP000198641">
    <property type="component" value="Unassembled WGS sequence"/>
</dbReference>
<name>A0A1G7SEB7_9GAMM</name>
<evidence type="ECO:0000256" key="1">
    <source>
        <dbReference type="SAM" id="MobiDB-lite"/>
    </source>
</evidence>
<feature type="chain" id="PRO_5011489406" description="DUF1850 domain-containing protein" evidence="2">
    <location>
        <begin position="18"/>
        <end position="184"/>
    </location>
</feature>
<dbReference type="STRING" id="284577.SAMN05216571_106116"/>
<sequence>MLLVPMVLLAAPVSAFSDSGSQGSVPQADTSQERTNSDAPLKNADAGSENRVLEVRDRSDRLLVSLPMPQGEGWCLEWNHSVEGFAVLDCYRNEHGRMVLESSHQPDFAAGLGHVPGRGRQVSDGHGGYWIKDIHEPVPGDRYLLRVGAPRVNHRLVVEDKTISLSDLAAGQRVSIGLRPVPAV</sequence>
<gene>
    <name evidence="3" type="ORF">SAMN05216571_106116</name>
</gene>